<dbReference type="STRING" id="1295533.A0A1E3I470"/>
<feature type="region of interest" description="Disordered" evidence="5">
    <location>
        <begin position="328"/>
        <end position="378"/>
    </location>
</feature>
<dbReference type="GeneID" id="30152830"/>
<evidence type="ECO:0008006" key="9">
    <source>
        <dbReference type="Google" id="ProtNLM"/>
    </source>
</evidence>
<dbReference type="OrthoDB" id="10039147at2759"/>
<evidence type="ECO:0000256" key="3">
    <source>
        <dbReference type="ARBA" id="ARBA00022989"/>
    </source>
</evidence>
<evidence type="ECO:0000256" key="1">
    <source>
        <dbReference type="ARBA" id="ARBA00004167"/>
    </source>
</evidence>
<dbReference type="EMBL" id="AWGJ01000002">
    <property type="protein sequence ID" value="ODN83369.1"/>
    <property type="molecule type" value="Genomic_DNA"/>
</dbReference>
<dbReference type="Proteomes" id="UP000094065">
    <property type="component" value="Unassembled WGS sequence"/>
</dbReference>
<dbReference type="AlphaFoldDB" id="A0A1E3I470"/>
<keyword evidence="4 6" id="KW-0472">Membrane</keyword>
<comment type="subcellular location">
    <subcellularLocation>
        <location evidence="1">Membrane</location>
        <topology evidence="1">Single-pass membrane protein</topology>
    </subcellularLocation>
</comment>
<dbReference type="InterPro" id="IPR012879">
    <property type="entry name" value="CCDC47"/>
</dbReference>
<keyword evidence="2 6" id="KW-0812">Transmembrane</keyword>
<name>A0A1E3I470_9TREE</name>
<evidence type="ECO:0000313" key="7">
    <source>
        <dbReference type="EMBL" id="ODN83369.1"/>
    </source>
</evidence>
<keyword evidence="8" id="KW-1185">Reference proteome</keyword>
<protein>
    <recommendedName>
        <fullName evidence="9">DUF1682 domain-containing protein</fullName>
    </recommendedName>
</protein>
<dbReference type="GO" id="GO:0005509">
    <property type="term" value="F:calcium ion binding"/>
    <property type="evidence" value="ECO:0007669"/>
    <property type="project" value="InterPro"/>
</dbReference>
<accession>A0A1E3I470</accession>
<evidence type="ECO:0000313" key="8">
    <source>
        <dbReference type="Proteomes" id="UP000094065"/>
    </source>
</evidence>
<dbReference type="GO" id="GO:0016020">
    <property type="term" value="C:membrane"/>
    <property type="evidence" value="ECO:0007669"/>
    <property type="project" value="UniProtKB-SubCell"/>
</dbReference>
<reference evidence="7 8" key="1">
    <citation type="submission" date="2016-06" db="EMBL/GenBank/DDBJ databases">
        <title>Evolution of pathogenesis and genome organization in the Tremellales.</title>
        <authorList>
            <person name="Cuomo C."/>
            <person name="Litvintseva A."/>
            <person name="Heitman J."/>
            <person name="Chen Y."/>
            <person name="Sun S."/>
            <person name="Springer D."/>
            <person name="Dromer F."/>
            <person name="Young S."/>
            <person name="Zeng Q."/>
            <person name="Chapman S."/>
            <person name="Gujja S."/>
            <person name="Saif S."/>
            <person name="Birren B."/>
        </authorList>
    </citation>
    <scope>NUCLEOTIDE SEQUENCE [LARGE SCALE GENOMIC DNA]</scope>
    <source>
        <strain evidence="7 8">CBS 6039</strain>
    </source>
</reference>
<evidence type="ECO:0000256" key="5">
    <source>
        <dbReference type="SAM" id="MobiDB-lite"/>
    </source>
</evidence>
<sequence>MSGILQAISFITPLPPQPLSRDYDGFQVCWKMFCFRPSVFTFEAWAFGLLGLYLLAYIAGKAVNVNRAKSTIQPYITLIRSQFTSTRPLLHSSPALHLLFATGRRSVLALHTTISLYPIHDLPMFLFGLGRSFIEPTYVFEENVVFDFTIGHGADGVSDGTGVFAIVSKDGMKDVRSKRWDLTFTKLAETSAVPITHALFTEHSDLTDLVLKTPNVGVSDLLKDSDSLSVLKYLLVSDVAAERPARGPIAPKSKSRHVIISVHKPSSPAQVEAVKAWVQVALNLSDLLAKGPSVLFKPDVARKLIKTRQTVDASLLAAYQKEKLLDSGAPTAEETAEEKRLAKKKAERAKMSEKELKRAEELDKKREMRKLQKKQMSK</sequence>
<evidence type="ECO:0000256" key="2">
    <source>
        <dbReference type="ARBA" id="ARBA00022692"/>
    </source>
</evidence>
<dbReference type="RefSeq" id="XP_018997369.1">
    <property type="nucleotide sequence ID" value="XM_019134942.1"/>
</dbReference>
<dbReference type="Pfam" id="PF07946">
    <property type="entry name" value="CCDC47"/>
    <property type="match status" value="1"/>
</dbReference>
<dbReference type="GO" id="GO:0005783">
    <property type="term" value="C:endoplasmic reticulum"/>
    <property type="evidence" value="ECO:0007669"/>
    <property type="project" value="InterPro"/>
</dbReference>
<dbReference type="GO" id="GO:0032469">
    <property type="term" value="P:endoplasmic reticulum calcium ion homeostasis"/>
    <property type="evidence" value="ECO:0007669"/>
    <property type="project" value="InterPro"/>
</dbReference>
<evidence type="ECO:0000256" key="4">
    <source>
        <dbReference type="ARBA" id="ARBA00023136"/>
    </source>
</evidence>
<gene>
    <name evidence="7" type="ORF">L202_01521</name>
</gene>
<evidence type="ECO:0000256" key="6">
    <source>
        <dbReference type="SAM" id="Phobius"/>
    </source>
</evidence>
<proteinExistence type="predicted"/>
<dbReference type="PANTHER" id="PTHR12883">
    <property type="entry name" value="ADIPOCYTE-SPECIFIC PROTEIN 4-RELATED"/>
    <property type="match status" value="1"/>
</dbReference>
<feature type="compositionally biased region" description="Basic and acidic residues" evidence="5">
    <location>
        <begin position="348"/>
        <end position="370"/>
    </location>
</feature>
<dbReference type="PANTHER" id="PTHR12883:SF0">
    <property type="entry name" value="PAT COMPLEX SUBUNIT CCDC47"/>
    <property type="match status" value="1"/>
</dbReference>
<comment type="caution">
    <text evidence="7">The sequence shown here is derived from an EMBL/GenBank/DDBJ whole genome shotgun (WGS) entry which is preliminary data.</text>
</comment>
<keyword evidence="3 6" id="KW-1133">Transmembrane helix</keyword>
<organism evidence="7 8">
    <name type="scientific">Cryptococcus amylolentus CBS 6039</name>
    <dbReference type="NCBI Taxonomy" id="1295533"/>
    <lineage>
        <taxon>Eukaryota</taxon>
        <taxon>Fungi</taxon>
        <taxon>Dikarya</taxon>
        <taxon>Basidiomycota</taxon>
        <taxon>Agaricomycotina</taxon>
        <taxon>Tremellomycetes</taxon>
        <taxon>Tremellales</taxon>
        <taxon>Cryptococcaceae</taxon>
        <taxon>Cryptococcus</taxon>
    </lineage>
</organism>
<feature type="transmembrane region" description="Helical" evidence="6">
    <location>
        <begin position="40"/>
        <end position="60"/>
    </location>
</feature>